<feature type="domain" description="AprE-like beta-barrel" evidence="6">
    <location>
        <begin position="230"/>
        <end position="320"/>
    </location>
</feature>
<evidence type="ECO:0000259" key="4">
    <source>
        <dbReference type="Pfam" id="PF25876"/>
    </source>
</evidence>
<dbReference type="AlphaFoldDB" id="A0A060RB49"/>
<dbReference type="eggNOG" id="COG0845">
    <property type="taxonomic scope" value="Bacteria"/>
</dbReference>
<dbReference type="Proteomes" id="UP000027616">
    <property type="component" value="Chromosome I"/>
</dbReference>
<dbReference type="GO" id="GO:0019898">
    <property type="term" value="C:extrinsic component of membrane"/>
    <property type="evidence" value="ECO:0007669"/>
    <property type="project" value="InterPro"/>
</dbReference>
<dbReference type="EMBL" id="HG934468">
    <property type="protein sequence ID" value="CDN31018.1"/>
    <property type="molecule type" value="Genomic_DNA"/>
</dbReference>
<feature type="domain" description="Multidrug resistance protein MdtA-like alpha-helical hairpin" evidence="4">
    <location>
        <begin position="112"/>
        <end position="185"/>
    </location>
</feature>
<dbReference type="NCBIfam" id="TIGR01730">
    <property type="entry name" value="RND_mfp"/>
    <property type="match status" value="1"/>
</dbReference>
<dbReference type="HOGENOM" id="CLU_018816_14_1_10"/>
<dbReference type="Gene3D" id="2.40.420.20">
    <property type="match status" value="1"/>
</dbReference>
<accession>A0A060RB49</accession>
<evidence type="ECO:0000256" key="2">
    <source>
        <dbReference type="ARBA" id="ARBA00023054"/>
    </source>
</evidence>
<sequence>MAKKKSKKKLIIFLSIVGVVILLVIAKRAGLIGKEPLTKVEIEKPLERTIVEVISASGKIQPEVEVKIAPEVSGEVVELPVKEGQYVEKGQLLARIKPDTYVSMKERVEASLNSSKAQLTQVDAQLAQAQLTYDRQKLLFEQGVIAKSEFETAQTSLNQLKAQKRTAEFNIKSAEASLKEADENLYKTTIYAPNSGTISKLNVEIGERVVGTAQMAGTEILRLADLSRMEVRADVNENDIVRVELGDTALVDVDAYLGKKFKGIVSRIANSSSNASASADQVTNFEVRIHLLPDSYTDIEEEGKPSPFRPGMSASVDIQTNTKMALSIPIQAITTRLDVNGEKEEVVWIFKSDSSIVKRVPIKSGIQDKKHIEVSGLDSSMQVVVAPFSAVSKTLVEGQKVDR</sequence>
<dbReference type="STRING" id="1433126.BN938_0919"/>
<keyword evidence="2 3" id="KW-0175">Coiled coil</keyword>
<evidence type="ECO:0000256" key="3">
    <source>
        <dbReference type="SAM" id="Coils"/>
    </source>
</evidence>
<dbReference type="InterPro" id="IPR058625">
    <property type="entry name" value="MdtA-like_BSH"/>
</dbReference>
<dbReference type="Pfam" id="PF25876">
    <property type="entry name" value="HH_MFP_RND"/>
    <property type="match status" value="1"/>
</dbReference>
<keyword evidence="8" id="KW-1185">Reference proteome</keyword>
<proteinExistence type="inferred from homology"/>
<reference evidence="7 8" key="1">
    <citation type="journal article" date="2015" name="Genome Announc.">
        <title>Complete Genome Sequence of the Novel Leech Symbiont Mucinivorans hirudinis M3T.</title>
        <authorList>
            <person name="Nelson M.C."/>
            <person name="Bomar L."/>
            <person name="Graf J."/>
        </authorList>
    </citation>
    <scope>NUCLEOTIDE SEQUENCE [LARGE SCALE GENOMIC DNA]</scope>
    <source>
        <strain evidence="8">M3</strain>
    </source>
</reference>
<dbReference type="InterPro" id="IPR058982">
    <property type="entry name" value="Beta-barrel_AprE"/>
</dbReference>
<name>A0A060RB49_9BACT</name>
<gene>
    <name evidence="7" type="ORF">BN938_0919</name>
</gene>
<dbReference type="GO" id="GO:0030313">
    <property type="term" value="C:cell envelope"/>
    <property type="evidence" value="ECO:0007669"/>
    <property type="project" value="UniProtKB-SubCell"/>
</dbReference>
<dbReference type="InterPro" id="IPR058624">
    <property type="entry name" value="MdtA-like_HH"/>
</dbReference>
<protein>
    <submittedName>
        <fullName evidence="7">Macrolide-specific efflux protein MacA</fullName>
    </submittedName>
</protein>
<evidence type="ECO:0000259" key="5">
    <source>
        <dbReference type="Pfam" id="PF25917"/>
    </source>
</evidence>
<dbReference type="OrthoDB" id="9809068at2"/>
<dbReference type="InterPro" id="IPR006143">
    <property type="entry name" value="RND_pump_MFP"/>
</dbReference>
<organism evidence="7 8">
    <name type="scientific">Mucinivorans hirudinis</name>
    <dbReference type="NCBI Taxonomy" id="1433126"/>
    <lineage>
        <taxon>Bacteria</taxon>
        <taxon>Pseudomonadati</taxon>
        <taxon>Bacteroidota</taxon>
        <taxon>Bacteroidia</taxon>
        <taxon>Bacteroidales</taxon>
        <taxon>Rikenellaceae</taxon>
        <taxon>Mucinivorans</taxon>
    </lineage>
</organism>
<dbReference type="PATRIC" id="fig|1433126.3.peg.917"/>
<dbReference type="GO" id="GO:1990281">
    <property type="term" value="C:efflux pump complex"/>
    <property type="evidence" value="ECO:0007669"/>
    <property type="project" value="TreeGrafter"/>
</dbReference>
<evidence type="ECO:0000313" key="8">
    <source>
        <dbReference type="Proteomes" id="UP000027616"/>
    </source>
</evidence>
<comment type="similarity">
    <text evidence="1">Belongs to the membrane fusion protein (MFP) (TC 8.A.1) family.</text>
</comment>
<feature type="domain" description="Multidrug resistance protein MdtA-like barrel-sandwich hybrid" evidence="5">
    <location>
        <begin position="66"/>
        <end position="211"/>
    </location>
</feature>
<evidence type="ECO:0000313" key="7">
    <source>
        <dbReference type="EMBL" id="CDN31018.1"/>
    </source>
</evidence>
<dbReference type="PANTHER" id="PTHR30469">
    <property type="entry name" value="MULTIDRUG RESISTANCE PROTEIN MDTA"/>
    <property type="match status" value="1"/>
</dbReference>
<dbReference type="KEGG" id="rbc:BN938_0919"/>
<dbReference type="Pfam" id="PF25917">
    <property type="entry name" value="BSH_RND"/>
    <property type="match status" value="1"/>
</dbReference>
<dbReference type="GO" id="GO:1990195">
    <property type="term" value="C:macrolide transmembrane transporter complex"/>
    <property type="evidence" value="ECO:0007669"/>
    <property type="project" value="InterPro"/>
</dbReference>
<feature type="coiled-coil region" evidence="3">
    <location>
        <begin position="157"/>
        <end position="184"/>
    </location>
</feature>
<dbReference type="PANTHER" id="PTHR30469:SF33">
    <property type="entry name" value="SLR1207 PROTEIN"/>
    <property type="match status" value="1"/>
</dbReference>
<dbReference type="Gene3D" id="2.40.30.170">
    <property type="match status" value="1"/>
</dbReference>
<dbReference type="GO" id="GO:0015562">
    <property type="term" value="F:efflux transmembrane transporter activity"/>
    <property type="evidence" value="ECO:0007669"/>
    <property type="project" value="TreeGrafter"/>
</dbReference>
<dbReference type="InterPro" id="IPR030190">
    <property type="entry name" value="MacA_alpha-hairpin_sf"/>
</dbReference>
<evidence type="ECO:0000259" key="6">
    <source>
        <dbReference type="Pfam" id="PF26002"/>
    </source>
</evidence>
<dbReference type="Gene3D" id="6.10.140.1990">
    <property type="match status" value="1"/>
</dbReference>
<dbReference type="Pfam" id="PF26002">
    <property type="entry name" value="Beta-barrel_AprE"/>
    <property type="match status" value="1"/>
</dbReference>
<dbReference type="SUPFAM" id="SSF111369">
    <property type="entry name" value="HlyD-like secretion proteins"/>
    <property type="match status" value="1"/>
</dbReference>
<dbReference type="Gene3D" id="2.40.50.100">
    <property type="match status" value="1"/>
</dbReference>
<evidence type="ECO:0000256" key="1">
    <source>
        <dbReference type="ARBA" id="ARBA00009477"/>
    </source>
</evidence>
<dbReference type="GO" id="GO:1990961">
    <property type="term" value="P:xenobiotic detoxification by transmembrane export across the plasma membrane"/>
    <property type="evidence" value="ECO:0007669"/>
    <property type="project" value="InterPro"/>
</dbReference>